<dbReference type="InterPro" id="IPR023213">
    <property type="entry name" value="CAT-like_dom_sf"/>
</dbReference>
<dbReference type="GO" id="GO:0009239">
    <property type="term" value="P:enterobactin biosynthetic process"/>
    <property type="evidence" value="ECO:0007669"/>
    <property type="project" value="TreeGrafter"/>
</dbReference>
<evidence type="ECO:0000259" key="7">
    <source>
        <dbReference type="PROSITE" id="PS50075"/>
    </source>
</evidence>
<dbReference type="GO" id="GO:0016706">
    <property type="term" value="F:2-oxoglutarate-dependent dioxygenase activity"/>
    <property type="evidence" value="ECO:0007669"/>
    <property type="project" value="UniProtKB-ARBA"/>
</dbReference>
<dbReference type="CDD" id="cd19534">
    <property type="entry name" value="E_NRPS"/>
    <property type="match status" value="1"/>
</dbReference>
<feature type="domain" description="Carrier" evidence="7">
    <location>
        <begin position="2489"/>
        <end position="2563"/>
    </location>
</feature>
<feature type="domain" description="Carrier" evidence="7">
    <location>
        <begin position="3509"/>
        <end position="3583"/>
    </location>
</feature>
<dbReference type="InterPro" id="IPR001242">
    <property type="entry name" value="Condensation_dom"/>
</dbReference>
<dbReference type="SUPFAM" id="SSF52777">
    <property type="entry name" value="CoA-dependent acyltransferases"/>
    <property type="match status" value="12"/>
</dbReference>
<comment type="caution">
    <text evidence="8">The sequence shown here is derived from an EMBL/GenBank/DDBJ whole genome shotgun (WGS) entry which is preliminary data.</text>
</comment>
<dbReference type="FunFam" id="3.40.50.980:FF:000001">
    <property type="entry name" value="Non-ribosomal peptide synthetase"/>
    <property type="match status" value="3"/>
</dbReference>
<dbReference type="GO" id="GO:0047527">
    <property type="term" value="F:2,3-dihydroxybenzoate-serine ligase activity"/>
    <property type="evidence" value="ECO:0007669"/>
    <property type="project" value="TreeGrafter"/>
</dbReference>
<dbReference type="InterPro" id="IPR036736">
    <property type="entry name" value="ACP-like_sf"/>
</dbReference>
<dbReference type="NCBIfam" id="TIGR01733">
    <property type="entry name" value="AA-adenyl-dom"/>
    <property type="match status" value="4"/>
</dbReference>
<dbReference type="GO" id="GO:0005829">
    <property type="term" value="C:cytosol"/>
    <property type="evidence" value="ECO:0007669"/>
    <property type="project" value="TreeGrafter"/>
</dbReference>
<dbReference type="InterPro" id="IPR045851">
    <property type="entry name" value="AMP-bd_C_sf"/>
</dbReference>
<keyword evidence="4" id="KW-0597">Phosphoprotein</keyword>
<dbReference type="Gene3D" id="3.60.130.10">
    <property type="entry name" value="Clavaminate synthase-like"/>
    <property type="match status" value="1"/>
</dbReference>
<dbReference type="Gene3D" id="2.30.38.10">
    <property type="entry name" value="Luciferase, Domain 3"/>
    <property type="match status" value="3"/>
</dbReference>
<dbReference type="CDD" id="cd19531">
    <property type="entry name" value="LCL_NRPS-like"/>
    <property type="match status" value="4"/>
</dbReference>
<dbReference type="Gene3D" id="3.40.50.980">
    <property type="match status" value="6"/>
</dbReference>
<comment type="similarity">
    <text evidence="2">Belongs to the ATP-dependent AMP-binding enzyme family.</text>
</comment>
<dbReference type="NCBIfam" id="TIGR01720">
    <property type="entry name" value="NRPS-para261"/>
    <property type="match status" value="1"/>
</dbReference>
<dbReference type="Gene3D" id="3.30.559.10">
    <property type="entry name" value="Chloramphenicol acetyltransferase-like domain"/>
    <property type="match status" value="6"/>
</dbReference>
<dbReference type="SUPFAM" id="SSF56801">
    <property type="entry name" value="Acetyl-CoA synthetase-like"/>
    <property type="match status" value="4"/>
</dbReference>
<evidence type="ECO:0000313" key="8">
    <source>
        <dbReference type="EMBL" id="KAF7767618.1"/>
    </source>
</evidence>
<dbReference type="InterPro" id="IPR006162">
    <property type="entry name" value="Ppantetheine_attach_site"/>
</dbReference>
<dbReference type="FunFam" id="1.10.1200.10:FF:000005">
    <property type="entry name" value="Nonribosomal peptide synthetase 1"/>
    <property type="match status" value="3"/>
</dbReference>
<evidence type="ECO:0000256" key="4">
    <source>
        <dbReference type="ARBA" id="ARBA00022553"/>
    </source>
</evidence>
<dbReference type="FunFam" id="1.10.1200.10:FF:000016">
    <property type="entry name" value="Non-ribosomal peptide synthase"/>
    <property type="match status" value="1"/>
</dbReference>
<evidence type="ECO:0000256" key="6">
    <source>
        <dbReference type="ARBA" id="ARBA00023002"/>
    </source>
</evidence>
<dbReference type="InterPro" id="IPR010060">
    <property type="entry name" value="NRPS_synth"/>
</dbReference>
<name>A0AAD4AGA4_9GAMM</name>
<dbReference type="RefSeq" id="WP_010365469.1">
    <property type="nucleotide sequence ID" value="NZ_AHBZ03000023.1"/>
</dbReference>
<dbReference type="CDD" id="cd05930">
    <property type="entry name" value="A_NRPS"/>
    <property type="match status" value="3"/>
</dbReference>
<dbReference type="Pfam" id="PF02668">
    <property type="entry name" value="TauD"/>
    <property type="match status" value="1"/>
</dbReference>
<accession>A0AAD4AGA4</accession>
<proteinExistence type="inferred from homology"/>
<evidence type="ECO:0000313" key="9">
    <source>
        <dbReference type="Proteomes" id="UP000016487"/>
    </source>
</evidence>
<evidence type="ECO:0000256" key="3">
    <source>
        <dbReference type="ARBA" id="ARBA00022450"/>
    </source>
</evidence>
<dbReference type="InterPro" id="IPR000873">
    <property type="entry name" value="AMP-dep_synth/lig_dom"/>
</dbReference>
<dbReference type="InterPro" id="IPR020806">
    <property type="entry name" value="PKS_PP-bd"/>
</dbReference>
<protein>
    <recommendedName>
        <fullName evidence="7">Carrier domain-containing protein</fullName>
    </recommendedName>
</protein>
<dbReference type="GO" id="GO:0009366">
    <property type="term" value="C:enterobactin synthetase complex"/>
    <property type="evidence" value="ECO:0007669"/>
    <property type="project" value="TreeGrafter"/>
</dbReference>
<gene>
    <name evidence="8" type="ORF">PCIT_a3671</name>
</gene>
<reference evidence="8" key="2">
    <citation type="submission" date="2015-03" db="EMBL/GenBank/DDBJ databases">
        <title>Genome sequence of Pseudoalteromonas citrea.</title>
        <authorList>
            <person name="Xie B.-B."/>
            <person name="Rong J.-C."/>
            <person name="Qin Q.-L."/>
            <person name="Zhang Y.-Z."/>
        </authorList>
    </citation>
    <scope>NUCLEOTIDE SEQUENCE</scope>
    <source>
        <strain evidence="8">DSM 8771</strain>
    </source>
</reference>
<dbReference type="GO" id="GO:0031177">
    <property type="term" value="F:phosphopantetheine binding"/>
    <property type="evidence" value="ECO:0007669"/>
    <property type="project" value="InterPro"/>
</dbReference>
<dbReference type="EMBL" id="AHBZ03000023">
    <property type="protein sequence ID" value="KAF7767618.1"/>
    <property type="molecule type" value="Genomic_DNA"/>
</dbReference>
<dbReference type="NCBIfam" id="NF003417">
    <property type="entry name" value="PRK04813.1"/>
    <property type="match status" value="4"/>
</dbReference>
<dbReference type="InterPro" id="IPR009081">
    <property type="entry name" value="PP-bd_ACP"/>
</dbReference>
<dbReference type="InterPro" id="IPR010071">
    <property type="entry name" value="AA_adenyl_dom"/>
</dbReference>
<organism evidence="8 9">
    <name type="scientific">Pseudoalteromonas citrea</name>
    <dbReference type="NCBI Taxonomy" id="43655"/>
    <lineage>
        <taxon>Bacteria</taxon>
        <taxon>Pseudomonadati</taxon>
        <taxon>Pseudomonadota</taxon>
        <taxon>Gammaproteobacteria</taxon>
        <taxon>Alteromonadales</taxon>
        <taxon>Pseudoalteromonadaceae</taxon>
        <taxon>Pseudoalteromonas</taxon>
    </lineage>
</organism>
<dbReference type="FunFam" id="3.40.50.12780:FF:000012">
    <property type="entry name" value="Non-ribosomal peptide synthetase"/>
    <property type="match status" value="1"/>
</dbReference>
<keyword evidence="3" id="KW-0596">Phosphopantetheine</keyword>
<evidence type="ECO:0000256" key="1">
    <source>
        <dbReference type="ARBA" id="ARBA00001957"/>
    </source>
</evidence>
<dbReference type="Pfam" id="PF00550">
    <property type="entry name" value="PP-binding"/>
    <property type="match status" value="4"/>
</dbReference>
<dbReference type="InterPro" id="IPR042098">
    <property type="entry name" value="TauD-like_sf"/>
</dbReference>
<dbReference type="PROSITE" id="PS00455">
    <property type="entry name" value="AMP_BINDING"/>
    <property type="match status" value="2"/>
</dbReference>
<feature type="domain" description="Carrier" evidence="7">
    <location>
        <begin position="4545"/>
        <end position="4620"/>
    </location>
</feature>
<dbReference type="Gene3D" id="1.10.1200.10">
    <property type="entry name" value="ACP-like"/>
    <property type="match status" value="4"/>
</dbReference>
<dbReference type="InterPro" id="IPR020845">
    <property type="entry name" value="AMP-binding_CS"/>
</dbReference>
<dbReference type="InterPro" id="IPR042099">
    <property type="entry name" value="ANL_N_sf"/>
</dbReference>
<keyword evidence="6" id="KW-0560">Oxidoreductase</keyword>
<dbReference type="SMART" id="SM00823">
    <property type="entry name" value="PKS_PP"/>
    <property type="match status" value="3"/>
</dbReference>
<sequence>MSRQRRTRKNRQLSSLSEAERSKLQQLISGAEASETTQITESVTQGELIPLTPAQKILWYAWKLDPKDTAYNLGGTLHFKGVLNAALVERAFDDLCQTHDALRIKFFEDDAQDVWQLDASHSTFTLYEAEAECLTSRDEKLKAVVSKPFDLLIGQLLRVGLVTLNGDSSLVVTLHHIIADGTSMQQLLDEFVAIYVSLDAGHAVQVVEKQVGYLDFAKWLNKQDKTALYDSQLTVWRELLNGDDEPLGLPANNQARQQVQYKVSTATQLMAEDTWQQITLLANERNVTPYLIILTAWQLLLSRFANTDRVNVGVPVANRHMSETLNLIGFFVNTQVIPLSISNTDSFSQLLSQASQTSRTALGNQDLPFELLLKALNPERQTGVHPIFQVMFNYLRRDKSSLKQLGKVALDDYEFYRFGIPFDLQLDVIEDKAEGTILNLIYANELYNKEFATQCLTTLDVLLKRVLRDIDSPLVNLPLLANAEVSQLHDLSQGAQPHSFTNPIHEVISAQSAKTPDAIAVRFADTLLSYAQLETKTNQLAHYLMSQGVQAEDKVGVVFERSLEMVISLLGVIKAGAAYVPIDPNLPIDRVEYIAQSSGLALLLCDDSIQQLASLKEVASVCYFADIPLSTYADKATNIPIEPTQLAYAIYTSGSTGKPKGVGNTHEAIYNRIAWQQSAYSLTEADVVLQKTPFGFDVSVWEFFWPLMYGAQLVVAPPNAHKDSTQLLDIINENNITTLHFVPSMLQAFIGHEDVNSATSIKHILCSGEALPSEVQATALEKLPNASVYNLYGPTEAAVDVSHFTCHGNASLPVPIGEPIAGIQLYVLDHSLNLSPHRVAGELYIGGIGLARGYVNRPDLTAERFIANPFANDGSRLYRTGDLVCWNANGQLEYLGRTDHQVKIRGFRIELGEIEASLYGMSAVREAVVIADQGPSGQRLVAYVSGHNNADVDSKELQQALGERLPDYMVPSVIIVLDTLPLNSNGKVDRKALPEPVAQVQTSYQAPQGLREELLGQTWQRVLGHTQISRDDNFFALGGDSILSLQIVAAMRQHGYALSAKQLFDAPTIAQLASQLRDLKDDDMAAQIVSGDVPLLPIQHTYFARQPAKLSHWNQAIRLTPPKPIGLTELAQSVQALIKHHDSLRLQYTQQGVWHQAYRAYDEVDYREALWYQKTTDSEFNRYLSQAAEQAQASLNITRGDNIRVVYVHSETRQQLILIAHHLVIDGVSWRILIDDLVQGIEQTVSGSIITLTPKSHSYQYWAQQLQAYPSTYADEFALWDSQQSTALALPNFVAGGDDTMQSAKTLQSELSEAQTHALLSQAQRPYRTQIDELLLTALSVALEKWTGANDAQVFIEGHGREPWQSGLDLSRTLGWFTALYPIKLTRFMDIADTIIATKERLRALPNKGIGYGAFKYYGSEAQQQALKTQCKPQIEFNYLGQLDASSNAQFADWQMSTDGVGSSIAAENPLSADIAINCAVQNGQLQLSITYSSACLLQADMAEFAHLFEQAIGDVIDHCTDAQIRFTPADVPLLTMSQVELDELPIPQPLVSSIYPLTAMQQGMMFHSMAEQSAAYLNQLRLDITGLDVARFKAAWQLVVERHDALRSGFISASKEPLQYVVKDHQITFTELNWQSSSDQTTDTLAKALLDKGFVVTEQVGLMSFTLVQLAAAEHHFIWTYHHMLLDGWSSTAVLAEVMMAYQEQALAVPGGQFKDYLSYLANQNIAASDKYWQGRLEQLRDATYLTELQSSVNEPSEHGYAKYTLQLNEQQAEQLQTFAQQQQITVNTVLQGAWSLLLGRMLNKSVVCFGATTSGRPADLVGSDHTVGLFINTLPVISTLDNEKTVGQWLKERQQDSMASREFEHTPLNQIQKLAEGLVSFNQQGLFDSLLIFENYPVSDTLGAADFNGTRFNLVENREETNYPLTVFVETAQGLTINFAYQGWRLSEERVTQLASNLERLLDALQTHVEKPLSQIQLLDDNAQGAIAKLGRGQSEVLSEKDALALFEERAEQTPKAVAVRNEYSEYITYAALNQRANQLAHALIARGVTTETPIVVSMTRGIEMILAILAVNKAGGVYVPIALELPDERRDYIFKHSGAKLVLTNTNSHFADDITSLNITEMVLDSYSDTKPNNVRHHDQLVYTLYTSGSTGLPKGVAINHGNLLNFLLGMQKRLGLESTLNALALTSLSFDISGLEIYLPLISGGTVTVANDTTALTPALLSEQDLLQATPAGWRSLLALNLLSDVDGTLALCGGEALPAELVGELAKTGVALWNMYGPTETTIWSSCYHVEQPAVHLGDAILNTQLYVLDNQLNLCPQMVVGELYIAGAGLARGYLSRPDLSAERFVANPFADDGSRLYRSGDLVRWNDQDQLEYLGRTDHQVKIRGYRIELGDIEAQLYRCDGVKEAVVIDDNSTGSTQLVGYVSGEQLDAEIVKVSISQWLPDYMMPALITVLDDIPHNSNGKIDRNALPKPQWQAPQAFEAAQTEIECHLAAIWQTVLGAEQVGRHDSFFALGGDSISSLRVIALAKKHNLFVPVDALFESADLAQLAARLEAMPMEVLDIPRLAIPYTGLSYAQQRQWLLWKLDPSSAAYHITGALRLTGDLDLTAVEQALTYVMQRHDSLRTHFSETAQGDVLQQISVSTDLPLVQHDVSAGHSASRDALFTEVFDLLGNEPLVRFGLFKYSENSYELGVVLHHIIADGWSVKLLIDDFVAAYEAIKQGDVLQVGSPELRYSDYAKWQQVRLNDGEEVRQLAYWQDKLGSDHSVLGLPYDKTFSTEDKRSANHEWTLPSELKGQLNQVAKQQGCTLFSILMAAWQVVLHRFSGESHIKVGMPTANRQYSGCENVVGMFVNTQVIANKLDGAQSLLEVVNEVAQTLTEAQANQDLPFEKLVDALDVPRDSHSTPIFQVMMNHQQISEDKLAQLSGLEFEVMQAPRIEAQLDLTLNSFEDAFGTLNVSIEYFAARFSAARVKTLGDAFSYVLSMCAERPDMLVSELELLTSDTQKQLISKGCGKTCSFKQSVLLQFAEAVHKNTDAVVLRHGHIDMHYGELDARSNQLANYLIAQGVQAEDNVGLVFSRGIDMIVSMLAVLKAGAVYVPLAPSLPAERVAYICEHSELVYALCNTEHSLPEHVHIWSLNDDGLTKHSTTAPDINISSEQLAYVLYTSGSTGKPKGVAISHGSLSNFVASMAETFDSNDSHAWLALTSLSFDISGLEIYLPLLHGSTLVIADSVMDVDSDLLSQVTHVQATPAGWRSLLAQEVLGQPLVGLCGGEALPESLAQALKAQQVQLFNMYGPTETTIWSSCHEVGASIHLGDAIHNTQLYVLDSALNLCPPLVQGELYIAGDGLARGYLARPDLTAERFIANPFDEVGSRLYRTGDNVRWNGKGELEYLGRVDHQVKVRGFRIELGEIEAVLDSQAGVRAAVVVADEGPNGARLVAYVESDTVEQAELNALLASKLPEYMLPNVIVILAALPLNTSGKVDRKALPKAEAQMHEFMAPETELESKLADIWQTVLGAEQVGRHDNFFALGGDSITSLRFIAAAKQAEVYLDIADVFKAHDLQALALLASTKKPEKLQPLERLEPAYSGLSYAQQRQWFLWKLAPDSDAYHISGGLMLRGQLDMHALQSALDHVVAKHSTLRTRFHDDSKGSVTQYVQAHTACHIATLPASASVSEQQMLRSALVSKPFDLANDLLYRIAVIAHDDEQHELIVVMHHIISDGWSMNLIINDFVIGYKAAKQQQALTIDAQAARYSDYAKWQKSWLENGAEQRQLTYWHSVLGDEHPVLELPTDLHTTEQEYLSAELRFDIAPVLQEQLAQVAKRHETTLFSVLMAAWHVLLQRVSGQSEVRVGMPIANRQHADTQDMVGFFVNTQIIKTHMTGAETVDDVMALIVTALQGAQANQDLPFEKLVNSFELDRSMGDNALFQVMMNHQRQEEDNLATLPGLDIVETQLPNTSAQFALVLNVLEAPNKPVNIGFEYAVERFSAQRMKELVDGYQAILATFADNACARVANITVLPANTTADILALGQEQVSHWSTALTQQIIAEQAALDGHKAALVCNEDTLSYATLTHRVAQFAQYLKAAGVNHEAPVGIACSRSIDMVIALLGAWQAGACVIPMEPDLPAERFMQINAQSELALLISDGHFVHTITVPMLDITACDYQQLAGSDTPLVIHPQQTAYVIYTSGSTGVPKGVAVSHEALTHHCQAMQHNYQLTSQDSCVLFASLSFDAGLEQLLVPLMAGSKVVIVDAKQTTANDFNALCHKQNITAVDLPSVYLKQLAPLPNVRLCIVGGEAWSRHDFEYAQQQLPNASLVNAYGPTEAVITPTLWRGDACTHVNSAYVPIGRAVGQRRLYILDAQLNLLTTGMTGELYIGGPALARGYVGRADFTAERFIANPFVDTGERLYRTGDLARWNERGELEYVGRIDHQVKIRGFRVELGEVEAALNAQAGIDSSLVMVDNNAEHARLVAYVVGKLVDEAQLRQAIAEQLPQYMVPQAIMVLTCWPTTVNGKIDRKALPDVTFASDRHYEAPVGEVENKLAMIWSEVLDSSDIGRLDNFFLLGGDSISALRVVSRIEQTLSVNCPVKLMFEAPILAQLATKVAALEATTKPNLVPIERVALHGLSPAQLSLWLSDQLTDNPLDKQAYNISGGVSLVGDVCVETLQSAFDATIARHETLRMQFIDNLGDASVEILPKVMFDLPLHDLSQLEPELAQQQAKELQIELEHAIFDLAKAPLIKACLVKLADVYHLYVNLHHIIADGWSIGVLVQDLGLAYQGLLEGTAPSWHALPIQYVDYAAWQQAQLTGPQGEETRQFWRQSLASAPANSALPPHFPRPEQMSSDGASVELNFDETQTAHIKAFAKSRNISLHTVLLSAYQLFLHAVTAKDDVIIGSDLAGRDHPDLELLIGFFIRVLPQRSIIDPNQTLADYLSTTQAHSLDMVEHQALGLEALIELSQVDRIQGVQPLVQQLFVMQNTPQETWPVAGLSLEPLESKGAINSKFDSALFVMDENELQCSWVFRKQLYNVNIMQQLLGRWQQCVMQLITESEKTIRDLLSPMTQDIKTMQKATQGKKFSGLKKGLKKRSVKKAPAIKTRFLPDTESFPVIIEPSTADLDPIAWAEQNRTVIDQHLNQSAGIIFRNFALATPQDFEKFADAIQPGLYGQYGDLPKKEGGKKTYKSTPYPEKQMILYHNESAHLSKWPRKQWFFCELPSVVGGATPIVDCRRMLQVLPADIVEKFSTKGLLYVRNFIKNLDVSWQDFYKTDSKQEVESLLHASNTEFKWLDNDGLQTRTKTHGVIAHPITGARSFFNQVQLHHESCLAPDVRSDLIAMVGQDLLPRNVFYGDGSAISYEEMAIIGDAYEHCAVRFDWQKGDVVMVDNMLAAHARDPYEEPRKIVVAMGDMVNQADLASTKVCESGETV</sequence>
<dbReference type="SUPFAM" id="SSF51197">
    <property type="entry name" value="Clavaminate synthase-like"/>
    <property type="match status" value="1"/>
</dbReference>
<dbReference type="FunFam" id="3.40.50.980:FF:000002">
    <property type="entry name" value="Enterobactin synthetase component F"/>
    <property type="match status" value="1"/>
</dbReference>
<reference evidence="8" key="1">
    <citation type="journal article" date="2012" name="J. Bacteriol.">
        <title>Genome sequences of type strains of seven species of the marine bacterium Pseudoalteromonas.</title>
        <authorList>
            <person name="Xie B.B."/>
            <person name="Shu Y.L."/>
            <person name="Qin Q.L."/>
            <person name="Rong J.C."/>
            <person name="Zhang X.Y."/>
            <person name="Chen X.L."/>
            <person name="Shi M."/>
            <person name="He H.L."/>
            <person name="Zhou B.C."/>
            <person name="Zhang Y.Z."/>
        </authorList>
    </citation>
    <scope>NUCLEOTIDE SEQUENCE</scope>
    <source>
        <strain evidence="8">DSM 8771</strain>
    </source>
</reference>
<dbReference type="Gene3D" id="3.40.50.12780">
    <property type="entry name" value="N-terminal domain of ligase-like"/>
    <property type="match status" value="1"/>
</dbReference>
<dbReference type="FunFam" id="2.30.38.10:FF:000001">
    <property type="entry name" value="Non-ribosomal peptide synthetase PvdI"/>
    <property type="match status" value="3"/>
</dbReference>
<dbReference type="InterPro" id="IPR025110">
    <property type="entry name" value="AMP-bd_C"/>
</dbReference>
<evidence type="ECO:0000256" key="2">
    <source>
        <dbReference type="ARBA" id="ARBA00006432"/>
    </source>
</evidence>
<dbReference type="SUPFAM" id="SSF47336">
    <property type="entry name" value="ACP-like"/>
    <property type="match status" value="4"/>
</dbReference>
<comment type="cofactor">
    <cofactor evidence="1">
        <name>pantetheine 4'-phosphate</name>
        <dbReference type="ChEBI" id="CHEBI:47942"/>
    </cofactor>
</comment>
<dbReference type="Pfam" id="PF00668">
    <property type="entry name" value="Condensation"/>
    <property type="match status" value="6"/>
</dbReference>
<dbReference type="GO" id="GO:0043041">
    <property type="term" value="P:amino acid activation for nonribosomal peptide biosynthetic process"/>
    <property type="evidence" value="ECO:0007669"/>
    <property type="project" value="TreeGrafter"/>
</dbReference>
<dbReference type="Gene3D" id="3.30.559.30">
    <property type="entry name" value="Nonribosomal peptide synthetase, condensation domain"/>
    <property type="match status" value="6"/>
</dbReference>
<dbReference type="PANTHER" id="PTHR45527">
    <property type="entry name" value="NONRIBOSOMAL PEPTIDE SYNTHETASE"/>
    <property type="match status" value="1"/>
</dbReference>
<dbReference type="Gene3D" id="3.30.300.30">
    <property type="match status" value="4"/>
</dbReference>
<dbReference type="Pfam" id="PF00501">
    <property type="entry name" value="AMP-binding"/>
    <property type="match status" value="4"/>
</dbReference>
<dbReference type="Proteomes" id="UP000016487">
    <property type="component" value="Unassembled WGS sequence"/>
</dbReference>
<dbReference type="PANTHER" id="PTHR45527:SF1">
    <property type="entry name" value="FATTY ACID SYNTHASE"/>
    <property type="match status" value="1"/>
</dbReference>
<evidence type="ECO:0000256" key="5">
    <source>
        <dbReference type="ARBA" id="ARBA00022737"/>
    </source>
</evidence>
<dbReference type="GO" id="GO:0072330">
    <property type="term" value="P:monocarboxylic acid biosynthetic process"/>
    <property type="evidence" value="ECO:0007669"/>
    <property type="project" value="UniProtKB-ARBA"/>
</dbReference>
<keyword evidence="5" id="KW-0677">Repeat</keyword>
<dbReference type="InterPro" id="IPR003819">
    <property type="entry name" value="TauD/TfdA-like"/>
</dbReference>
<dbReference type="FunFam" id="3.30.300.30:FF:000010">
    <property type="entry name" value="Enterobactin synthetase component F"/>
    <property type="match status" value="2"/>
</dbReference>
<dbReference type="PROSITE" id="PS50075">
    <property type="entry name" value="CARRIER"/>
    <property type="match status" value="4"/>
</dbReference>
<dbReference type="Pfam" id="PF13193">
    <property type="entry name" value="AMP-binding_C"/>
    <property type="match status" value="3"/>
</dbReference>
<dbReference type="PROSITE" id="PS00012">
    <property type="entry name" value="PHOSPHOPANTETHEINE"/>
    <property type="match status" value="3"/>
</dbReference>
<feature type="domain" description="Carrier" evidence="7">
    <location>
        <begin position="1006"/>
        <end position="1080"/>
    </location>
</feature>